<dbReference type="CDD" id="cd00077">
    <property type="entry name" value="HDc"/>
    <property type="match status" value="1"/>
</dbReference>
<dbReference type="InterPro" id="IPR003607">
    <property type="entry name" value="HD/PDEase_dom"/>
</dbReference>
<dbReference type="PROSITE" id="PS50110">
    <property type="entry name" value="RESPONSE_REGULATORY"/>
    <property type="match status" value="1"/>
</dbReference>
<dbReference type="InterPro" id="IPR011006">
    <property type="entry name" value="CheY-like_superfamily"/>
</dbReference>
<proteinExistence type="predicted"/>
<dbReference type="InterPro" id="IPR037522">
    <property type="entry name" value="HD_GYP_dom"/>
</dbReference>
<dbReference type="InterPro" id="IPR052020">
    <property type="entry name" value="Cyclic_di-GMP/3'3'-cGAMP_PDE"/>
</dbReference>
<dbReference type="OrthoDB" id="9804863at2"/>
<dbReference type="InterPro" id="IPR001789">
    <property type="entry name" value="Sig_transdc_resp-reg_receiver"/>
</dbReference>
<feature type="modified residue" description="4-aspartylphosphate" evidence="2">
    <location>
        <position position="61"/>
    </location>
</feature>
<organism evidence="6 7">
    <name type="scientific">Oscillochloris trichoides DG-6</name>
    <dbReference type="NCBI Taxonomy" id="765420"/>
    <lineage>
        <taxon>Bacteria</taxon>
        <taxon>Bacillati</taxon>
        <taxon>Chloroflexota</taxon>
        <taxon>Chloroflexia</taxon>
        <taxon>Chloroflexales</taxon>
        <taxon>Chloroflexineae</taxon>
        <taxon>Oscillochloridaceae</taxon>
        <taxon>Oscillochloris</taxon>
    </lineage>
</organism>
<dbReference type="Gene3D" id="1.10.3210.10">
    <property type="entry name" value="Hypothetical protein af1432"/>
    <property type="match status" value="1"/>
</dbReference>
<sequence length="355" mass="40103">MLLADTLLSARILIVDDQDVNIRLLELVLRREGFTNIRSVTDSYEVIPTFASYHPDIILLDLLMPGIDGFAIMELLRRRISEGEYLPILVLTADSTAETRRRALALGAKDFLTKPFDQIEIMLRIWNLLETRFLYRQIQRQNQQLGVQVKKGLRDLDEAQMEVISRLAQAVEYRDENTGQHTLRVGRISAMMARVLGLDDEQVELIRLAAPLHDVGKIAIPDQILLKPGKLTHEEMEQMKAHTSIGARLLAGSRLALLQVAHEIALYHHERWDGAGYPHGIKGTAIPMSARIVAVADAFDALTHERPYKNAWSISRAVEELRSHQGTRYDPQVLDALVQVLEQDGLLSRAYAVSQ</sequence>
<protein>
    <submittedName>
        <fullName evidence="6">Response regulator receiver modulated metal dependent phosphohydrolase</fullName>
    </submittedName>
</protein>
<dbReference type="eggNOG" id="COG3437">
    <property type="taxonomic scope" value="Bacteria"/>
</dbReference>
<feature type="domain" description="HD-GYP" evidence="5">
    <location>
        <begin position="156"/>
        <end position="353"/>
    </location>
</feature>
<gene>
    <name evidence="6" type="ORF">OSCT_1231</name>
</gene>
<dbReference type="Pfam" id="PF13487">
    <property type="entry name" value="HD_5"/>
    <property type="match status" value="1"/>
</dbReference>
<feature type="domain" description="HD" evidence="4">
    <location>
        <begin position="178"/>
        <end position="302"/>
    </location>
</feature>
<dbReference type="PANTHER" id="PTHR45228">
    <property type="entry name" value="CYCLIC DI-GMP PHOSPHODIESTERASE TM_0186-RELATED"/>
    <property type="match status" value="1"/>
</dbReference>
<dbReference type="GO" id="GO:0000160">
    <property type="term" value="P:phosphorelay signal transduction system"/>
    <property type="evidence" value="ECO:0007669"/>
    <property type="project" value="InterPro"/>
</dbReference>
<dbReference type="GO" id="GO:0009214">
    <property type="term" value="P:cyclic nucleotide catabolic process"/>
    <property type="evidence" value="ECO:0007669"/>
    <property type="project" value="UniProtKB-ARBA"/>
</dbReference>
<dbReference type="Gene3D" id="3.40.50.2300">
    <property type="match status" value="1"/>
</dbReference>
<evidence type="ECO:0000313" key="6">
    <source>
        <dbReference type="EMBL" id="EFO80901.1"/>
    </source>
</evidence>
<dbReference type="HOGENOM" id="CLU_000445_92_10_0"/>
<dbReference type="AlphaFoldDB" id="E1ID30"/>
<evidence type="ECO:0000256" key="2">
    <source>
        <dbReference type="PROSITE-ProRule" id="PRU00169"/>
    </source>
</evidence>
<dbReference type="InterPro" id="IPR006674">
    <property type="entry name" value="HD_domain"/>
</dbReference>
<feature type="domain" description="Response regulatory" evidence="3">
    <location>
        <begin position="11"/>
        <end position="129"/>
    </location>
</feature>
<accession>E1ID30</accession>
<evidence type="ECO:0000259" key="4">
    <source>
        <dbReference type="PROSITE" id="PS51831"/>
    </source>
</evidence>
<evidence type="ECO:0000313" key="7">
    <source>
        <dbReference type="Proteomes" id="UP000054010"/>
    </source>
</evidence>
<dbReference type="CDD" id="cd17551">
    <property type="entry name" value="REC_RpfG-like"/>
    <property type="match status" value="1"/>
</dbReference>
<dbReference type="PROSITE" id="PS51831">
    <property type="entry name" value="HD"/>
    <property type="match status" value="1"/>
</dbReference>
<evidence type="ECO:0000259" key="5">
    <source>
        <dbReference type="PROSITE" id="PS51832"/>
    </source>
</evidence>
<dbReference type="InterPro" id="IPR006675">
    <property type="entry name" value="HDIG_dom"/>
</dbReference>
<name>E1ID30_9CHLR</name>
<keyword evidence="7" id="KW-1185">Reference proteome</keyword>
<keyword evidence="1" id="KW-0378">Hydrolase</keyword>
<dbReference type="PANTHER" id="PTHR45228:SF1">
    <property type="entry name" value="CYCLIC DI-GMP PHOSPHODIESTERASE TM_0186"/>
    <property type="match status" value="1"/>
</dbReference>
<dbReference type="NCBIfam" id="TIGR00277">
    <property type="entry name" value="HDIG"/>
    <property type="match status" value="1"/>
</dbReference>
<dbReference type="SMART" id="SM00471">
    <property type="entry name" value="HDc"/>
    <property type="match status" value="1"/>
</dbReference>
<dbReference type="SUPFAM" id="SSF109604">
    <property type="entry name" value="HD-domain/PDEase-like"/>
    <property type="match status" value="1"/>
</dbReference>
<dbReference type="PROSITE" id="PS51832">
    <property type="entry name" value="HD_GYP"/>
    <property type="match status" value="1"/>
</dbReference>
<evidence type="ECO:0000256" key="1">
    <source>
        <dbReference type="ARBA" id="ARBA00022801"/>
    </source>
</evidence>
<dbReference type="SUPFAM" id="SSF52172">
    <property type="entry name" value="CheY-like"/>
    <property type="match status" value="1"/>
</dbReference>
<comment type="caution">
    <text evidence="6">The sequence shown here is derived from an EMBL/GenBank/DDBJ whole genome shotgun (WGS) entry which is preliminary data.</text>
</comment>
<keyword evidence="2" id="KW-0597">Phosphoprotein</keyword>
<dbReference type="SMART" id="SM00448">
    <property type="entry name" value="REC"/>
    <property type="match status" value="1"/>
</dbReference>
<dbReference type="STRING" id="765420.OSCT_1231"/>
<dbReference type="GO" id="GO:0004112">
    <property type="term" value="F:cyclic-nucleotide phosphodiesterase activity"/>
    <property type="evidence" value="ECO:0007669"/>
    <property type="project" value="UniProtKB-ARBA"/>
</dbReference>
<dbReference type="Pfam" id="PF00072">
    <property type="entry name" value="Response_reg"/>
    <property type="match status" value="1"/>
</dbReference>
<reference evidence="6 7" key="1">
    <citation type="journal article" date="2011" name="J. Bacteriol.">
        <title>Draft genome sequence of the anoxygenic filamentous phototrophic bacterium Oscillochloris trichoides subsp. DG-6.</title>
        <authorList>
            <person name="Kuznetsov B.B."/>
            <person name="Ivanovsky R.N."/>
            <person name="Keppen O.I."/>
            <person name="Sukhacheva M.V."/>
            <person name="Bumazhkin B.K."/>
            <person name="Patutina E.O."/>
            <person name="Beletsky A.V."/>
            <person name="Mardanov A.V."/>
            <person name="Baslerov R.V."/>
            <person name="Panteleeva A.N."/>
            <person name="Kolganova T.V."/>
            <person name="Ravin N.V."/>
            <person name="Skryabin K.G."/>
        </authorList>
    </citation>
    <scope>NUCLEOTIDE SEQUENCE [LARGE SCALE GENOMIC DNA]</scope>
    <source>
        <strain evidence="6 7">DG-6</strain>
    </source>
</reference>
<dbReference type="Proteomes" id="UP000054010">
    <property type="component" value="Unassembled WGS sequence"/>
</dbReference>
<dbReference type="EMBL" id="ADVR01000035">
    <property type="protein sequence ID" value="EFO80901.1"/>
    <property type="molecule type" value="Genomic_DNA"/>
</dbReference>
<evidence type="ECO:0000259" key="3">
    <source>
        <dbReference type="PROSITE" id="PS50110"/>
    </source>
</evidence>
<dbReference type="FunFam" id="1.10.3210.10:FF:000018">
    <property type="entry name" value="Two-component system response regulator"/>
    <property type="match status" value="1"/>
</dbReference>